<evidence type="ECO:0000313" key="4">
    <source>
        <dbReference type="Proteomes" id="UP000285456"/>
    </source>
</evidence>
<gene>
    <name evidence="3" type="ORF">D1B32_09640</name>
</gene>
<dbReference type="PANTHER" id="PTHR43476">
    <property type="entry name" value="3-(3-HYDROXY-PHENYL)PROPIONATE/3-HYDROXYCINNAMIC ACID HYDROXYLASE"/>
    <property type="match status" value="1"/>
</dbReference>
<dbReference type="EMBL" id="QWEH01000005">
    <property type="protein sequence ID" value="RHW32583.1"/>
    <property type="molecule type" value="Genomic_DNA"/>
</dbReference>
<dbReference type="OrthoDB" id="9806565at2"/>
<comment type="caution">
    <text evidence="3">The sequence shown here is derived from an EMBL/GenBank/DDBJ whole genome shotgun (WGS) entry which is preliminary data.</text>
</comment>
<dbReference type="RefSeq" id="WP_095312179.1">
    <property type="nucleotide sequence ID" value="NZ_JAMAWL010000013.1"/>
</dbReference>
<evidence type="ECO:0000313" key="3">
    <source>
        <dbReference type="EMBL" id="RHW32583.1"/>
    </source>
</evidence>
<evidence type="ECO:0000259" key="2">
    <source>
        <dbReference type="Pfam" id="PF01494"/>
    </source>
</evidence>
<dbReference type="Proteomes" id="UP000285456">
    <property type="component" value="Unassembled WGS sequence"/>
</dbReference>
<accession>A0A417YHZ7</accession>
<dbReference type="AlphaFoldDB" id="A0A417YHZ7"/>
<dbReference type="InterPro" id="IPR002938">
    <property type="entry name" value="FAD-bd"/>
</dbReference>
<keyword evidence="4" id="KW-1185">Reference proteome</keyword>
<keyword evidence="1" id="KW-0560">Oxidoreductase</keyword>
<dbReference type="SUPFAM" id="SSF51905">
    <property type="entry name" value="FAD/NAD(P)-binding domain"/>
    <property type="match status" value="1"/>
</dbReference>
<proteinExistence type="predicted"/>
<dbReference type="GO" id="GO:0016491">
    <property type="term" value="F:oxidoreductase activity"/>
    <property type="evidence" value="ECO:0007669"/>
    <property type="project" value="UniProtKB-KW"/>
</dbReference>
<feature type="domain" description="FAD-binding" evidence="2">
    <location>
        <begin position="13"/>
        <end position="328"/>
    </location>
</feature>
<dbReference type="PANTHER" id="PTHR43476:SF5">
    <property type="entry name" value="FAD-DEPENDENT MONOOXYGENASE"/>
    <property type="match status" value="1"/>
</dbReference>
<dbReference type="Gene3D" id="3.50.50.60">
    <property type="entry name" value="FAD/NAD(P)-binding domain"/>
    <property type="match status" value="1"/>
</dbReference>
<dbReference type="InterPro" id="IPR036188">
    <property type="entry name" value="FAD/NAD-bd_sf"/>
</dbReference>
<organism evidence="3 4">
    <name type="scientific">Oceanobacillus profundus</name>
    <dbReference type="NCBI Taxonomy" id="372463"/>
    <lineage>
        <taxon>Bacteria</taxon>
        <taxon>Bacillati</taxon>
        <taxon>Bacillota</taxon>
        <taxon>Bacilli</taxon>
        <taxon>Bacillales</taxon>
        <taxon>Bacillaceae</taxon>
        <taxon>Oceanobacillus</taxon>
    </lineage>
</organism>
<name>A0A417YHZ7_9BACI</name>
<dbReference type="PRINTS" id="PR00420">
    <property type="entry name" value="RNGMNOXGNASE"/>
</dbReference>
<reference evidence="3 4" key="1">
    <citation type="journal article" date="2007" name="Int. J. Syst. Evol. Microbiol.">
        <title>Oceanobacillus profundus sp. nov., isolated from a deep-sea sediment core.</title>
        <authorList>
            <person name="Kim Y.G."/>
            <person name="Choi D.H."/>
            <person name="Hyun S."/>
            <person name="Cho B.C."/>
        </authorList>
    </citation>
    <scope>NUCLEOTIDE SEQUENCE [LARGE SCALE GENOMIC DNA]</scope>
    <source>
        <strain evidence="3 4">DSM 18246</strain>
    </source>
</reference>
<dbReference type="GO" id="GO:0071949">
    <property type="term" value="F:FAD binding"/>
    <property type="evidence" value="ECO:0007669"/>
    <property type="project" value="InterPro"/>
</dbReference>
<protein>
    <submittedName>
        <fullName evidence="3">NAD(P)/FAD-dependent oxidoreductase</fullName>
    </submittedName>
</protein>
<dbReference type="InterPro" id="IPR050631">
    <property type="entry name" value="PheA/TfdB_FAD_monoxygenase"/>
</dbReference>
<sequence length="399" mass="44343">MTLLFIGGSTIFDVIIVGARCAGASLAIFLGRLGYKVLLLDKSSKMGPTLSTHIIGEVDIYKSLNINYKIENCGSPILERFRVDVEGHIFESDTVVSNRVISIRRELLDSYLLQEVSKLPNIKVNLGFNVNDIIENSKGEIIGVTGKKKGCTSNQSFYGNIIVGADGRNSLISRKVSAKTTLVNKNEELGVVYAYIKGINPMPVGTVEWYWTPNGVVIGNPIDQNMHCFAIMVPPSKFKEICNPNGFIQQLYQLRMLVPRIDNLKIAGKIKGIKKVNSNFKKPYGKRWVLVGDSSAFLHPIAGVGIDNAVCTAEQLALQLDLYLKEKQSWEESMSIYQNLRDNRILPQFYSSVSTQNFQKTNINSVQHELTSMLCTFPSLAKKIALHSNQIMTMLQEGG</sequence>
<dbReference type="Pfam" id="PF01494">
    <property type="entry name" value="FAD_binding_3"/>
    <property type="match status" value="1"/>
</dbReference>
<evidence type="ECO:0000256" key="1">
    <source>
        <dbReference type="ARBA" id="ARBA00023002"/>
    </source>
</evidence>